<proteinExistence type="predicted"/>
<dbReference type="SUPFAM" id="SSF52540">
    <property type="entry name" value="P-loop containing nucleoside triphosphate hydrolases"/>
    <property type="match status" value="1"/>
</dbReference>
<accession>A0ABN8LAD0</accession>
<gene>
    <name evidence="3" type="ORF">PEVE_00033540</name>
</gene>
<dbReference type="InterPro" id="IPR036388">
    <property type="entry name" value="WH-like_DNA-bd_sf"/>
</dbReference>
<reference evidence="3 4" key="1">
    <citation type="submission" date="2022-05" db="EMBL/GenBank/DDBJ databases">
        <authorList>
            <consortium name="Genoscope - CEA"/>
            <person name="William W."/>
        </authorList>
    </citation>
    <scope>NUCLEOTIDE SEQUENCE [LARGE SCALE GENOMIC DNA]</scope>
</reference>
<evidence type="ECO:0000256" key="1">
    <source>
        <dbReference type="ARBA" id="ARBA00022737"/>
    </source>
</evidence>
<evidence type="ECO:0000313" key="3">
    <source>
        <dbReference type="EMBL" id="CAH3014048.1"/>
    </source>
</evidence>
<sequence length="995" mass="112406">FTFTVVPPEINLRGRLAVEAYNKALAEGKTCVKRVPVMFIGQDRAGKTSLKKSLMGQPFNPDEGSTVGIDVDPSLFEISTEIWRTGERDQERISEGGISFEHHAARLVVNKLNEEESVPSERTEEVVQCENIPLTDTVHSNVQAGGVSNQTTAEVRTENSHNNGPFLDIVIGPPESQTAEGARDSPQIPGKVETDKTEYVLDETLPMLPDATQTRTEDLASPKIPEEVERLIKKLLQKGNKETDEEDGIYSVLWDFGGQSVYYTTHPLFLTTRAIYLLVYDLSRNPYETAKPVVKQGLFKKVEDSFSRKTNLDCLDFWMNSVASLVSQGEAGQINSGPRSAIMPEKLPPVFLVCTHADRPYDGKEPLAAAREVFGSLQSKLYKSFLYDDVFVVDNRKSGLEFECSEVTRLREKLLAVAKELPQMKEVIPIKWLKYEKAIQVAVEEGHKWISLERAKHIASEVCKIYDNQEFVTLLNFFHDQRILIHFDETAVLNSLVILDPQWLIDVFKKVITVQPYVHENKEVKERWHKLETTGILDESLLQHVWGPLIDHHDTFESLIAIMEKFSLLCPWPVPDSSCTKEYLVPSMLLSYPPQDIIKLVASARIPSLFLRFKSGQVPPGLFPRLILQLFQWGKTEFWSPVNPQLYLNFARFYTFEDQDCSVVLLCHSGSIEVVVHRGNLVVESVDYLHSSLNSSASGHYDAFEVACARAVCRQLVLMLECMRNEFSWLRNMKYELGVICPVCSQGGVVNYCRTHHRQGCEREECLHFWSESELSSADRVVCTKEAAALNNRVDANLFAPWLAAEGKQVSTQLKLWVLVTYLAGNENTWIAIPDTVMESLLSASCEPREVVHQLKLSLQWHQASLEDPTPENKRLIRYLARKAKHSNRLDVVKHLREITPAGTAGPLLSDHLDIRNIPVGQMREITIDLSGGDQWKDVAEKLGLSPNEIRFLDRRTLNPCDAALAFLSQRSYLNVGCLYDVLTECGLPVIADLL</sequence>
<keyword evidence="1" id="KW-0677">Repeat</keyword>
<dbReference type="InterPro" id="IPR000488">
    <property type="entry name" value="Death_dom"/>
</dbReference>
<dbReference type="CDD" id="cd01670">
    <property type="entry name" value="Death"/>
    <property type="match status" value="1"/>
</dbReference>
<feature type="domain" description="Death" evidence="2">
    <location>
        <begin position="933"/>
        <end position="995"/>
    </location>
</feature>
<evidence type="ECO:0000313" key="4">
    <source>
        <dbReference type="Proteomes" id="UP001159427"/>
    </source>
</evidence>
<dbReference type="Pfam" id="PF16095">
    <property type="entry name" value="COR-A"/>
    <property type="match status" value="1"/>
</dbReference>
<name>A0ABN8LAD0_9CNID</name>
<dbReference type="PANTHER" id="PTHR47508:SF1">
    <property type="entry name" value="NON-SPECIFIC SERINE_THREONINE PROTEIN KINASE"/>
    <property type="match status" value="1"/>
</dbReference>
<dbReference type="SUPFAM" id="SSF47986">
    <property type="entry name" value="DEATH domain"/>
    <property type="match status" value="1"/>
</dbReference>
<organism evidence="3 4">
    <name type="scientific">Porites evermanni</name>
    <dbReference type="NCBI Taxonomy" id="104178"/>
    <lineage>
        <taxon>Eukaryota</taxon>
        <taxon>Metazoa</taxon>
        <taxon>Cnidaria</taxon>
        <taxon>Anthozoa</taxon>
        <taxon>Hexacorallia</taxon>
        <taxon>Scleractinia</taxon>
        <taxon>Fungiina</taxon>
        <taxon>Poritidae</taxon>
        <taxon>Porites</taxon>
    </lineage>
</organism>
<comment type="caution">
    <text evidence="3">The sequence shown here is derived from an EMBL/GenBank/DDBJ whole genome shotgun (WGS) entry which is preliminary data.</text>
</comment>
<dbReference type="InterPro" id="IPR011029">
    <property type="entry name" value="DEATH-like_dom_sf"/>
</dbReference>
<dbReference type="Gene3D" id="1.10.10.10">
    <property type="entry name" value="Winged helix-like DNA-binding domain superfamily/Winged helix DNA-binding domain"/>
    <property type="match status" value="1"/>
</dbReference>
<dbReference type="PANTHER" id="PTHR47508">
    <property type="entry name" value="SAM DOMAIN-CONTAINING PROTEIN-RELATED"/>
    <property type="match status" value="1"/>
</dbReference>
<dbReference type="Proteomes" id="UP001159427">
    <property type="component" value="Unassembled WGS sequence"/>
</dbReference>
<dbReference type="InterPro" id="IPR027417">
    <property type="entry name" value="P-loop_NTPase"/>
</dbReference>
<dbReference type="EMBL" id="CALNXI010000005">
    <property type="protein sequence ID" value="CAH3014048.1"/>
    <property type="molecule type" value="Genomic_DNA"/>
</dbReference>
<keyword evidence="4" id="KW-1185">Reference proteome</keyword>
<dbReference type="Gene3D" id="3.40.50.300">
    <property type="entry name" value="P-loop containing nucleotide triphosphate hydrolases"/>
    <property type="match status" value="2"/>
</dbReference>
<evidence type="ECO:0000259" key="2">
    <source>
        <dbReference type="PROSITE" id="PS50017"/>
    </source>
</evidence>
<dbReference type="PROSITE" id="PS50017">
    <property type="entry name" value="DEATH_DOMAIN"/>
    <property type="match status" value="1"/>
</dbReference>
<dbReference type="InterPro" id="IPR032171">
    <property type="entry name" value="COR-A"/>
</dbReference>
<feature type="non-terminal residue" evidence="3">
    <location>
        <position position="1"/>
    </location>
</feature>
<dbReference type="Pfam" id="PF08477">
    <property type="entry name" value="Roc"/>
    <property type="match status" value="1"/>
</dbReference>
<dbReference type="Gene3D" id="1.10.533.10">
    <property type="entry name" value="Death Domain, Fas"/>
    <property type="match status" value="1"/>
</dbReference>
<protein>
    <recommendedName>
        <fullName evidence="2">Death domain-containing protein</fullName>
    </recommendedName>
</protein>